<dbReference type="SUPFAM" id="SSF51126">
    <property type="entry name" value="Pectin lyase-like"/>
    <property type="match status" value="1"/>
</dbReference>
<dbReference type="eggNOG" id="COG3210">
    <property type="taxonomic scope" value="Bacteria"/>
</dbReference>
<evidence type="ECO:0000313" key="3">
    <source>
        <dbReference type="EMBL" id="ACC72483.1"/>
    </source>
</evidence>
<feature type="domain" description="Filamentous haemagglutinin FhaB/tRNA nuclease CdiA-like TPS" evidence="2">
    <location>
        <begin position="49"/>
        <end position="107"/>
    </location>
</feature>
<dbReference type="STRING" id="391038.Bphy_3327"/>
<evidence type="ECO:0000259" key="2">
    <source>
        <dbReference type="Pfam" id="PF05860"/>
    </source>
</evidence>
<protein>
    <submittedName>
        <fullName evidence="3">Polymorphic membrane protein, filamentous haemagglutinin/adhesin</fullName>
    </submittedName>
</protein>
<dbReference type="Gene3D" id="2.160.20.10">
    <property type="entry name" value="Single-stranded right-handed beta-helix, Pectin lyase-like"/>
    <property type="match status" value="1"/>
</dbReference>
<feature type="region of interest" description="Disordered" evidence="1">
    <location>
        <begin position="1"/>
        <end position="28"/>
    </location>
</feature>
<dbReference type="InterPro" id="IPR011050">
    <property type="entry name" value="Pectin_lyase_fold/virulence"/>
</dbReference>
<dbReference type="Pfam" id="PF05860">
    <property type="entry name" value="TPS"/>
    <property type="match status" value="1"/>
</dbReference>
<name>B2JSA6_PARP8</name>
<dbReference type="Proteomes" id="UP000001192">
    <property type="component" value="Chromosome 2"/>
</dbReference>
<organism evidence="3 4">
    <name type="scientific">Paraburkholderia phymatum (strain DSM 17167 / CIP 108236 / LMG 21445 / STM815)</name>
    <name type="common">Burkholderia phymatum</name>
    <dbReference type="NCBI Taxonomy" id="391038"/>
    <lineage>
        <taxon>Bacteria</taxon>
        <taxon>Pseudomonadati</taxon>
        <taxon>Pseudomonadota</taxon>
        <taxon>Betaproteobacteria</taxon>
        <taxon>Burkholderiales</taxon>
        <taxon>Burkholderiaceae</taxon>
        <taxon>Paraburkholderia</taxon>
    </lineage>
</organism>
<dbReference type="EMBL" id="CP001044">
    <property type="protein sequence ID" value="ACC72483.1"/>
    <property type="molecule type" value="Genomic_DNA"/>
</dbReference>
<proteinExistence type="predicted"/>
<dbReference type="KEGG" id="bph:Bphy_3327"/>
<evidence type="ECO:0000313" key="4">
    <source>
        <dbReference type="Proteomes" id="UP000001192"/>
    </source>
</evidence>
<dbReference type="InterPro" id="IPR008638">
    <property type="entry name" value="FhaB/CdiA-like_TPS"/>
</dbReference>
<evidence type="ECO:0000256" key="1">
    <source>
        <dbReference type="SAM" id="MobiDB-lite"/>
    </source>
</evidence>
<feature type="region of interest" description="Disordered" evidence="1">
    <location>
        <begin position="119"/>
        <end position="141"/>
    </location>
</feature>
<dbReference type="InterPro" id="IPR012334">
    <property type="entry name" value="Pectin_lyas_fold"/>
</dbReference>
<accession>B2JSA6</accession>
<gene>
    <name evidence="3" type="ordered locus">Bphy_3327</name>
</gene>
<keyword evidence="4" id="KW-1185">Reference proteome</keyword>
<reference evidence="4" key="1">
    <citation type="journal article" date="2014" name="Stand. Genomic Sci.">
        <title>Complete genome sequence of Burkholderia phymatum STM815(T), a broad host range and efficient nitrogen-fixing symbiont of Mimosa species.</title>
        <authorList>
            <person name="Moulin L."/>
            <person name="Klonowska A."/>
            <person name="Caroline B."/>
            <person name="Booth K."/>
            <person name="Vriezen J.A."/>
            <person name="Melkonian R."/>
            <person name="James E.K."/>
            <person name="Young J.P."/>
            <person name="Bena G."/>
            <person name="Hauser L."/>
            <person name="Land M."/>
            <person name="Kyrpides N."/>
            <person name="Bruce D."/>
            <person name="Chain P."/>
            <person name="Copeland A."/>
            <person name="Pitluck S."/>
            <person name="Woyke T."/>
            <person name="Lizotte-Waniewski M."/>
            <person name="Bristow J."/>
            <person name="Riley M."/>
        </authorList>
    </citation>
    <scope>NUCLEOTIDE SEQUENCE [LARGE SCALE GENOMIC DNA]</scope>
    <source>
        <strain evidence="4">DSM 17167 / CIP 108236 / LMG 21445 / STM815</strain>
    </source>
</reference>
<feature type="compositionally biased region" description="Polar residues" evidence="1">
    <location>
        <begin position="119"/>
        <end position="130"/>
    </location>
</feature>
<dbReference type="HOGENOM" id="CLU_140203_0_0_4"/>
<dbReference type="AlphaFoldDB" id="B2JSA6"/>
<sequence>MAVEETATAAGKSAGETRATGRASTKPAHSPLRNLIALMLAIAPPLAFAQIVPGGAHAPNVITTQNGVPQVNITQPSSGSRVSVNTYGQFDISKSGAILNNSPTIVNAQLAGYINGNPNFGPNDAAQQSIKPHASDPAATS</sequence>